<feature type="domain" description="THAP-type" evidence="7">
    <location>
        <begin position="1"/>
        <end position="83"/>
    </location>
</feature>
<dbReference type="PANTHER" id="PTHR46927:SF2">
    <property type="entry name" value="THAP DOMAIN-CONTAINING PROTEIN 8"/>
    <property type="match status" value="1"/>
</dbReference>
<dbReference type="SMART" id="SM00692">
    <property type="entry name" value="DM3"/>
    <property type="match status" value="1"/>
</dbReference>
<gene>
    <name evidence="8" type="ORF">NQ318_010226</name>
</gene>
<keyword evidence="4 5" id="KW-0238">DNA-binding</keyword>
<dbReference type="SMART" id="SM00980">
    <property type="entry name" value="THAP"/>
    <property type="match status" value="1"/>
</dbReference>
<evidence type="ECO:0000256" key="2">
    <source>
        <dbReference type="ARBA" id="ARBA00022771"/>
    </source>
</evidence>
<reference evidence="8" key="1">
    <citation type="journal article" date="2023" name="Insect Mol. Biol.">
        <title>Genome sequencing provides insights into the evolution of gene families encoding plant cell wall-degrading enzymes in longhorned beetles.</title>
        <authorList>
            <person name="Shin N.R."/>
            <person name="Okamura Y."/>
            <person name="Kirsch R."/>
            <person name="Pauchet Y."/>
        </authorList>
    </citation>
    <scope>NUCLEOTIDE SEQUENCE</scope>
    <source>
        <strain evidence="8">AMC_N1</strain>
    </source>
</reference>
<evidence type="ECO:0000256" key="4">
    <source>
        <dbReference type="ARBA" id="ARBA00023125"/>
    </source>
</evidence>
<keyword evidence="3" id="KW-0862">Zinc</keyword>
<dbReference type="InterPro" id="IPR038441">
    <property type="entry name" value="THAP_Znf_sf"/>
</dbReference>
<dbReference type="GO" id="GO:0003677">
    <property type="term" value="F:DNA binding"/>
    <property type="evidence" value="ECO:0007669"/>
    <property type="project" value="UniProtKB-UniRule"/>
</dbReference>
<dbReference type="Proteomes" id="UP001162162">
    <property type="component" value="Unassembled WGS sequence"/>
</dbReference>
<organism evidence="8 9">
    <name type="scientific">Aromia moschata</name>
    <dbReference type="NCBI Taxonomy" id="1265417"/>
    <lineage>
        <taxon>Eukaryota</taxon>
        <taxon>Metazoa</taxon>
        <taxon>Ecdysozoa</taxon>
        <taxon>Arthropoda</taxon>
        <taxon>Hexapoda</taxon>
        <taxon>Insecta</taxon>
        <taxon>Pterygota</taxon>
        <taxon>Neoptera</taxon>
        <taxon>Endopterygota</taxon>
        <taxon>Coleoptera</taxon>
        <taxon>Polyphaga</taxon>
        <taxon>Cucujiformia</taxon>
        <taxon>Chrysomeloidea</taxon>
        <taxon>Cerambycidae</taxon>
        <taxon>Cerambycinae</taxon>
        <taxon>Callichromatini</taxon>
        <taxon>Aromia</taxon>
    </lineage>
</organism>
<dbReference type="PANTHER" id="PTHR46927">
    <property type="entry name" value="AGAP005574-PA"/>
    <property type="match status" value="1"/>
</dbReference>
<keyword evidence="9" id="KW-1185">Reference proteome</keyword>
<evidence type="ECO:0000256" key="5">
    <source>
        <dbReference type="PROSITE-ProRule" id="PRU00309"/>
    </source>
</evidence>
<evidence type="ECO:0000256" key="3">
    <source>
        <dbReference type="ARBA" id="ARBA00022833"/>
    </source>
</evidence>
<dbReference type="InterPro" id="IPR006612">
    <property type="entry name" value="THAP_Znf"/>
</dbReference>
<evidence type="ECO:0000313" key="9">
    <source>
        <dbReference type="Proteomes" id="UP001162162"/>
    </source>
</evidence>
<dbReference type="Gene3D" id="6.20.210.20">
    <property type="entry name" value="THAP domain"/>
    <property type="match status" value="1"/>
</dbReference>
<dbReference type="EMBL" id="JAPWTK010000978">
    <property type="protein sequence ID" value="KAJ8934812.1"/>
    <property type="molecule type" value="Genomic_DNA"/>
</dbReference>
<dbReference type="InterPro" id="IPR052224">
    <property type="entry name" value="THAP_domain_protein"/>
</dbReference>
<protein>
    <recommendedName>
        <fullName evidence="7">THAP-type domain-containing protein</fullName>
    </recommendedName>
</protein>
<accession>A0AAV8X7C3</accession>
<feature type="region of interest" description="Disordered" evidence="6">
    <location>
        <begin position="106"/>
        <end position="127"/>
    </location>
</feature>
<evidence type="ECO:0000259" key="7">
    <source>
        <dbReference type="PROSITE" id="PS50950"/>
    </source>
</evidence>
<dbReference type="AlphaFoldDB" id="A0AAV8X7C3"/>
<sequence>MVQYCVAYGCKNLHGKGGSIHFHSFPFKRPEILQLWLTAIRRDNWTPSRTSRLCSEHFKETDYLNRPGDSKTILKFDAVPSIFNFPKHLQKNTVNRRMLVRSAINDTEDQQQAGQSTMMDIDNETHI</sequence>
<dbReference type="Pfam" id="PF05485">
    <property type="entry name" value="THAP"/>
    <property type="match status" value="1"/>
</dbReference>
<evidence type="ECO:0000313" key="8">
    <source>
        <dbReference type="EMBL" id="KAJ8934812.1"/>
    </source>
</evidence>
<dbReference type="SUPFAM" id="SSF57716">
    <property type="entry name" value="Glucocorticoid receptor-like (DNA-binding domain)"/>
    <property type="match status" value="1"/>
</dbReference>
<keyword evidence="2 5" id="KW-0863">Zinc-finger</keyword>
<evidence type="ECO:0000256" key="6">
    <source>
        <dbReference type="SAM" id="MobiDB-lite"/>
    </source>
</evidence>
<comment type="caution">
    <text evidence="8">The sequence shown here is derived from an EMBL/GenBank/DDBJ whole genome shotgun (WGS) entry which is preliminary data.</text>
</comment>
<evidence type="ECO:0000256" key="1">
    <source>
        <dbReference type="ARBA" id="ARBA00022723"/>
    </source>
</evidence>
<proteinExistence type="predicted"/>
<dbReference type="GO" id="GO:0008270">
    <property type="term" value="F:zinc ion binding"/>
    <property type="evidence" value="ECO:0007669"/>
    <property type="project" value="UniProtKB-KW"/>
</dbReference>
<name>A0AAV8X7C3_9CUCU</name>
<keyword evidence="1" id="KW-0479">Metal-binding</keyword>
<dbReference type="PROSITE" id="PS50950">
    <property type="entry name" value="ZF_THAP"/>
    <property type="match status" value="1"/>
</dbReference>